<sequence length="204" mass="21378">MYRNKKNVQQAQVNDIFCEMGNIGTGASMASLSHIIGAEVNYSPSVVNAGGYDGLSSWFGYAGENVAAVLIPFCGSIGGMILQVYKNEMVSTILGGVLEREPGSCELDGRHLDILKEVANITASSYLTALSACSGCRIDISEAAVSMDMVGAIITELIGTAGNYGGVLCIGNRFSVNGADDSHILVMLDKESAGKLLEALEVEL</sequence>
<dbReference type="GO" id="GO:0006935">
    <property type="term" value="P:chemotaxis"/>
    <property type="evidence" value="ECO:0007669"/>
    <property type="project" value="UniProtKB-KW"/>
</dbReference>
<comment type="caution">
    <text evidence="4">The sequence shown here is derived from an EMBL/GenBank/DDBJ whole genome shotgun (WGS) entry which is preliminary data.</text>
</comment>
<dbReference type="Proteomes" id="UP001203136">
    <property type="component" value="Unassembled WGS sequence"/>
</dbReference>
<dbReference type="EMBL" id="JAINVB010000001">
    <property type="protein sequence ID" value="MCK0084988.1"/>
    <property type="molecule type" value="Genomic_DNA"/>
</dbReference>
<organism evidence="4 5">
    <name type="scientific">Clostridium symbiosum</name>
    <name type="common">Bacteroides symbiosus</name>
    <dbReference type="NCBI Taxonomy" id="1512"/>
    <lineage>
        <taxon>Bacteria</taxon>
        <taxon>Bacillati</taxon>
        <taxon>Bacillota</taxon>
        <taxon>Clostridia</taxon>
        <taxon>Lachnospirales</taxon>
        <taxon>Lachnospiraceae</taxon>
        <taxon>Otoolea</taxon>
    </lineage>
</organism>
<evidence type="ECO:0000256" key="1">
    <source>
        <dbReference type="ARBA" id="ARBA00022500"/>
    </source>
</evidence>
<dbReference type="PANTHER" id="PTHR43693">
    <property type="entry name" value="PROTEIN PHOSPHATASE CHEZ"/>
    <property type="match status" value="1"/>
</dbReference>
<evidence type="ECO:0000313" key="5">
    <source>
        <dbReference type="Proteomes" id="UP001203136"/>
    </source>
</evidence>
<keyword evidence="2" id="KW-0378">Hydrolase</keyword>
<dbReference type="RefSeq" id="WP_024739508.1">
    <property type="nucleotide sequence ID" value="NZ_JAINVB010000001.1"/>
</dbReference>
<dbReference type="InterPro" id="IPR028976">
    <property type="entry name" value="CheC-like_sf"/>
</dbReference>
<name>A0AAW5F0J6_CLOSY</name>
<gene>
    <name evidence="4" type="ORF">K5I21_03635</name>
</gene>
<dbReference type="GO" id="GO:0016787">
    <property type="term" value="F:hydrolase activity"/>
    <property type="evidence" value="ECO:0007669"/>
    <property type="project" value="UniProtKB-KW"/>
</dbReference>
<evidence type="ECO:0000256" key="2">
    <source>
        <dbReference type="ARBA" id="ARBA00022801"/>
    </source>
</evidence>
<reference evidence="4" key="1">
    <citation type="journal article" date="2022" name="Cell Host Microbe">
        <title>Colonization of the live biotherapeutic product VE303 and modulation of the microbiota and metabolites in healthy volunteers.</title>
        <authorList>
            <person name="Dsouza M."/>
            <person name="Menon R."/>
            <person name="Crossette E."/>
            <person name="Bhattarai S.K."/>
            <person name="Schneider J."/>
            <person name="Kim Y.G."/>
            <person name="Reddy S."/>
            <person name="Caballero S."/>
            <person name="Felix C."/>
            <person name="Cornacchione L."/>
            <person name="Hendrickson J."/>
            <person name="Watson A.R."/>
            <person name="Minot S.S."/>
            <person name="Greenfield N."/>
            <person name="Schopf L."/>
            <person name="Szabady R."/>
            <person name="Patarroyo J."/>
            <person name="Smith W."/>
            <person name="Harrison P."/>
            <person name="Kuijper E.J."/>
            <person name="Kelly C.P."/>
            <person name="Olle B."/>
            <person name="Bobilev D."/>
            <person name="Silber J.L."/>
            <person name="Bucci V."/>
            <person name="Roberts B."/>
            <person name="Faith J."/>
            <person name="Norman J.M."/>
        </authorList>
    </citation>
    <scope>NUCLEOTIDE SEQUENCE</scope>
    <source>
        <strain evidence="4">VE303-04</strain>
    </source>
</reference>
<dbReference type="InterPro" id="IPR050992">
    <property type="entry name" value="CheZ_family_phosphatases"/>
</dbReference>
<dbReference type="CDD" id="cd17909">
    <property type="entry name" value="CheC_ClassI"/>
    <property type="match status" value="1"/>
</dbReference>
<protein>
    <submittedName>
        <fullName evidence="4">Chemotaxis protein CheC</fullName>
    </submittedName>
</protein>
<dbReference type="Pfam" id="PF04509">
    <property type="entry name" value="CheC"/>
    <property type="match status" value="1"/>
</dbReference>
<dbReference type="PANTHER" id="PTHR43693:SF1">
    <property type="entry name" value="PROTEIN PHOSPHATASE CHEZ"/>
    <property type="match status" value="1"/>
</dbReference>
<feature type="domain" description="CheC-like protein" evidence="3">
    <location>
        <begin position="111"/>
        <end position="141"/>
    </location>
</feature>
<accession>A0AAW5F0J6</accession>
<dbReference type="Gene3D" id="3.40.1550.10">
    <property type="entry name" value="CheC-like"/>
    <property type="match status" value="1"/>
</dbReference>
<dbReference type="AlphaFoldDB" id="A0AAW5F0J6"/>
<evidence type="ECO:0000313" key="4">
    <source>
        <dbReference type="EMBL" id="MCK0084988.1"/>
    </source>
</evidence>
<dbReference type="InterPro" id="IPR007597">
    <property type="entry name" value="CheC"/>
</dbReference>
<proteinExistence type="predicted"/>
<evidence type="ECO:0000259" key="3">
    <source>
        <dbReference type="Pfam" id="PF04509"/>
    </source>
</evidence>
<dbReference type="SUPFAM" id="SSF103039">
    <property type="entry name" value="CheC-like"/>
    <property type="match status" value="1"/>
</dbReference>
<keyword evidence="1" id="KW-0145">Chemotaxis</keyword>